<evidence type="ECO:0000256" key="1">
    <source>
        <dbReference type="SAM" id="SignalP"/>
    </source>
</evidence>
<evidence type="ECO:0000313" key="2">
    <source>
        <dbReference type="EMBL" id="RWW98777.1"/>
    </source>
</evidence>
<name>A0A444H6G8_9FLAO</name>
<feature type="chain" id="PRO_5019214939" evidence="1">
    <location>
        <begin position="23"/>
        <end position="74"/>
    </location>
</feature>
<dbReference type="EMBL" id="SBII01000009">
    <property type="protein sequence ID" value="RWW98777.1"/>
    <property type="molecule type" value="Genomic_DNA"/>
</dbReference>
<organism evidence="2 3">
    <name type="scientific">Flavobacterium cerinum</name>
    <dbReference type="NCBI Taxonomy" id="2502784"/>
    <lineage>
        <taxon>Bacteria</taxon>
        <taxon>Pseudomonadati</taxon>
        <taxon>Bacteroidota</taxon>
        <taxon>Flavobacteriia</taxon>
        <taxon>Flavobacteriales</taxon>
        <taxon>Flavobacteriaceae</taxon>
        <taxon>Flavobacterium</taxon>
    </lineage>
</organism>
<keyword evidence="1" id="KW-0732">Signal</keyword>
<dbReference type="AlphaFoldDB" id="A0A444H6G8"/>
<comment type="caution">
    <text evidence="2">The sequence shown here is derived from an EMBL/GenBank/DDBJ whole genome shotgun (WGS) entry which is preliminary data.</text>
</comment>
<evidence type="ECO:0000313" key="3">
    <source>
        <dbReference type="Proteomes" id="UP000287527"/>
    </source>
</evidence>
<sequence length="74" mass="8000">MRKAFLRNTLMVSLLVAGLSFTSCKDKKEVTTESETVIEGDGDTITSTETTIDETGAKDTISVTTDTITVKKPK</sequence>
<keyword evidence="3" id="KW-1185">Reference proteome</keyword>
<gene>
    <name evidence="2" type="ORF">EPI11_12680</name>
</gene>
<feature type="signal peptide" evidence="1">
    <location>
        <begin position="1"/>
        <end position="22"/>
    </location>
</feature>
<dbReference type="PROSITE" id="PS51257">
    <property type="entry name" value="PROKAR_LIPOPROTEIN"/>
    <property type="match status" value="1"/>
</dbReference>
<protein>
    <submittedName>
        <fullName evidence="2">Uncharacterized protein</fullName>
    </submittedName>
</protein>
<dbReference type="Proteomes" id="UP000287527">
    <property type="component" value="Unassembled WGS sequence"/>
</dbReference>
<proteinExistence type="predicted"/>
<dbReference type="RefSeq" id="WP_128390353.1">
    <property type="nucleotide sequence ID" value="NZ_SBII01000009.1"/>
</dbReference>
<accession>A0A444H6G8</accession>
<reference evidence="2 3" key="1">
    <citation type="submission" date="2019-01" db="EMBL/GenBank/DDBJ databases">
        <title>Flavobacterium sp. nov.,isolated from freshwater.</title>
        <authorList>
            <person name="Zhang R."/>
            <person name="Du Z.-J."/>
        </authorList>
    </citation>
    <scope>NUCLEOTIDE SEQUENCE [LARGE SCALE GENOMIC DNA]</scope>
    <source>
        <strain evidence="2 3">1E403</strain>
    </source>
</reference>